<organism evidence="1 2">
    <name type="scientific">Pediococcus acidilactici</name>
    <dbReference type="NCBI Taxonomy" id="1254"/>
    <lineage>
        <taxon>Bacteria</taxon>
        <taxon>Bacillati</taxon>
        <taxon>Bacillota</taxon>
        <taxon>Bacilli</taxon>
        <taxon>Lactobacillales</taxon>
        <taxon>Lactobacillaceae</taxon>
        <taxon>Pediococcus</taxon>
        <taxon>Pediococcus acidilactici group</taxon>
    </lineage>
</organism>
<evidence type="ECO:0008006" key="3">
    <source>
        <dbReference type="Google" id="ProtNLM"/>
    </source>
</evidence>
<dbReference type="AlphaFoldDB" id="A0AAW8YJE4"/>
<sequence length="133" mass="15347">MVNIRKSPAQDVYDRYFMLSRKMGYDTYDYLPPDKVKYPFVVMSSVEDNKNNTKTELTGSIVLTIDCWGIPKQRLTITDMVERFFYASVGHINTENYSYYGQAQQQSTRTLIDTSVPNSTLLHGIVTVELQIQ</sequence>
<protein>
    <recommendedName>
        <fullName evidence="3">DUF3168 domain-containing protein</fullName>
    </recommendedName>
</protein>
<comment type="caution">
    <text evidence="1">The sequence shown here is derived from an EMBL/GenBank/DDBJ whole genome shotgun (WGS) entry which is preliminary data.</text>
</comment>
<evidence type="ECO:0000313" key="2">
    <source>
        <dbReference type="Proteomes" id="UP001280897"/>
    </source>
</evidence>
<dbReference type="RefSeq" id="WP_008842046.1">
    <property type="nucleotide sequence ID" value="NZ_CP066046.1"/>
</dbReference>
<gene>
    <name evidence="1" type="ORF">R0G89_09360</name>
</gene>
<proteinExistence type="predicted"/>
<dbReference type="Proteomes" id="UP001280897">
    <property type="component" value="Unassembled WGS sequence"/>
</dbReference>
<dbReference type="EMBL" id="JAWJAV010000007">
    <property type="protein sequence ID" value="MDV2621938.1"/>
    <property type="molecule type" value="Genomic_DNA"/>
</dbReference>
<name>A0AAW8YJE4_PEDAC</name>
<reference evidence="1" key="2">
    <citation type="submission" date="2023-10" db="EMBL/GenBank/DDBJ databases">
        <authorList>
            <person name="Khurajog B."/>
        </authorList>
    </citation>
    <scope>NUCLEOTIDE SEQUENCE</scope>
    <source>
        <strain evidence="1">BF9</strain>
    </source>
</reference>
<evidence type="ECO:0000313" key="1">
    <source>
        <dbReference type="EMBL" id="MDV2621938.1"/>
    </source>
</evidence>
<accession>A0AAW8YJE4</accession>
<dbReference type="Gene3D" id="3.30.2000.30">
    <property type="match status" value="1"/>
</dbReference>
<reference evidence="1" key="1">
    <citation type="journal article" date="2023" name="PeerJ">
        <title>Selection and evaluation of lactic acid bacteria from chicken feces in Thailand as potential probiotics.</title>
        <authorList>
            <person name="Khurajog B."/>
            <person name="Disastra Y."/>
            <person name="Lawwyne L.D."/>
            <person name="Sirichokchatchawan W."/>
            <person name="Niyomtham W."/>
            <person name="Yindee J."/>
            <person name="Hampson D.J."/>
            <person name="Prapasarakul N."/>
        </authorList>
    </citation>
    <scope>NUCLEOTIDE SEQUENCE</scope>
    <source>
        <strain evidence="1">BF9</strain>
    </source>
</reference>
<dbReference type="InterPro" id="IPR053745">
    <property type="entry name" value="Viral_Tail_Comp_sf"/>
</dbReference>